<keyword evidence="1" id="KW-1133">Transmembrane helix</keyword>
<accession>A0A1G6SKZ5</accession>
<dbReference type="AlphaFoldDB" id="A0A1G6SKZ5"/>
<gene>
    <name evidence="2" type="ORF">SAMN05216323_109611</name>
</gene>
<dbReference type="PANTHER" id="PTHR35867">
    <property type="entry name" value="PROTEIN RSEC"/>
    <property type="match status" value="1"/>
</dbReference>
<name>A0A1G6SKZ5_9BACT</name>
<sequence>MGSAREKTVEHLGRVVEVTRNSVRISIVSASACGSCHAKSACSLSESTEKDIVVDNHGLQLHVDDQVKVILQRSLAMRAVVFGYVLPLFVMLGVLIAASELLGSEIMAGLWSIGAVVVYYLMLNVFKKRLEAKFVFRVERLD</sequence>
<reference evidence="2 3" key="1">
    <citation type="submission" date="2016-09" db="EMBL/GenBank/DDBJ databases">
        <authorList>
            <person name="Capua I."/>
            <person name="De Benedictis P."/>
            <person name="Joannis T."/>
            <person name="Lombin L.H."/>
            <person name="Cattoli G."/>
        </authorList>
    </citation>
    <scope>NUCLEOTIDE SEQUENCE [LARGE SCALE GENOMIC DNA]</scope>
    <source>
        <strain evidence="2 3">A7P-90m</strain>
    </source>
</reference>
<organism evidence="2 3">
    <name type="scientific">Williamwhitmania taraxaci</name>
    <dbReference type="NCBI Taxonomy" id="1640674"/>
    <lineage>
        <taxon>Bacteria</taxon>
        <taxon>Pseudomonadati</taxon>
        <taxon>Bacteroidota</taxon>
        <taxon>Bacteroidia</taxon>
        <taxon>Bacteroidales</taxon>
        <taxon>Williamwhitmaniaceae</taxon>
        <taxon>Williamwhitmania</taxon>
    </lineage>
</organism>
<dbReference type="Pfam" id="PF04246">
    <property type="entry name" value="RseC_MucC"/>
    <property type="match status" value="1"/>
</dbReference>
<evidence type="ECO:0000313" key="3">
    <source>
        <dbReference type="Proteomes" id="UP000199452"/>
    </source>
</evidence>
<dbReference type="PANTHER" id="PTHR35867:SF1">
    <property type="entry name" value="PROTEIN RSEC"/>
    <property type="match status" value="1"/>
</dbReference>
<keyword evidence="1" id="KW-0472">Membrane</keyword>
<protein>
    <submittedName>
        <fullName evidence="2">Positive regulator of sigma(E), RseC/MucC</fullName>
    </submittedName>
</protein>
<dbReference type="STRING" id="1640674.SAMN05216323_109611"/>
<proteinExistence type="predicted"/>
<evidence type="ECO:0000313" key="2">
    <source>
        <dbReference type="EMBL" id="SDD17600.1"/>
    </source>
</evidence>
<dbReference type="Proteomes" id="UP000199452">
    <property type="component" value="Unassembled WGS sequence"/>
</dbReference>
<evidence type="ECO:0000256" key="1">
    <source>
        <dbReference type="SAM" id="Phobius"/>
    </source>
</evidence>
<dbReference type="InterPro" id="IPR026268">
    <property type="entry name" value="RseC"/>
</dbReference>
<feature type="transmembrane region" description="Helical" evidence="1">
    <location>
        <begin position="75"/>
        <end position="96"/>
    </location>
</feature>
<keyword evidence="1" id="KW-0812">Transmembrane</keyword>
<feature type="transmembrane region" description="Helical" evidence="1">
    <location>
        <begin position="108"/>
        <end position="126"/>
    </location>
</feature>
<keyword evidence="3" id="KW-1185">Reference proteome</keyword>
<dbReference type="InterPro" id="IPR007359">
    <property type="entry name" value="SigmaE_reg_RseC_MucC"/>
</dbReference>
<dbReference type="EMBL" id="FMYP01000096">
    <property type="protein sequence ID" value="SDD17600.1"/>
    <property type="molecule type" value="Genomic_DNA"/>
</dbReference>
<dbReference type="PIRSF" id="PIRSF004923">
    <property type="entry name" value="RseC"/>
    <property type="match status" value="1"/>
</dbReference>